<name>E1QKK0_DESB2</name>
<dbReference type="PANTHER" id="PTHR30303:SF0">
    <property type="entry name" value="CARBAMOYL DEHYDRATASE HYPE"/>
    <property type="match status" value="1"/>
</dbReference>
<dbReference type="SUPFAM" id="SSF55326">
    <property type="entry name" value="PurM N-terminal domain-like"/>
    <property type="match status" value="1"/>
</dbReference>
<dbReference type="RefSeq" id="WP_013259532.1">
    <property type="nucleotide sequence ID" value="NC_014365.1"/>
</dbReference>
<proteinExistence type="inferred from homology"/>
<evidence type="ECO:0000313" key="5">
    <source>
        <dbReference type="Proteomes" id="UP000009047"/>
    </source>
</evidence>
<dbReference type="Proteomes" id="UP000009047">
    <property type="component" value="Chromosome"/>
</dbReference>
<evidence type="ECO:0000259" key="3">
    <source>
        <dbReference type="Pfam" id="PF02769"/>
    </source>
</evidence>
<protein>
    <submittedName>
        <fullName evidence="4">Hydrogenase expression/formation protein HypE</fullName>
    </submittedName>
</protein>
<dbReference type="HOGENOM" id="CLU_049733_0_0_7"/>
<sequence>MAQNETIQLDHGAGGLASRRLLERVFAKHLANDVLAQMDDAAVLAAPGGRLVVSTDSFVVDPLFFPGGDIGCLAVHGTVNDVAMRGGRPLYLTAGFVLEEGLALADLERVVASMGRAAAQAGVKVIAGDTKVVGRGQADKLFINTAGIGVLADGLELGASRARAGDAVLVSGTLGDHGVTIMAARQGLGLDLSTRSDTAPLADLVADVLAACPGARLFRDPTRGGLATALKEIAEASGVAMELDEAAIPIAGAVAGACELLGLDPLYLANEGKLICVAPAEQAQAALAAMRGHRLGDRAAIIGRAVAEKPGRVWLNTAVGGRRLLEMLSGEPLPRIC</sequence>
<dbReference type="Gene3D" id="3.30.1330.10">
    <property type="entry name" value="PurM-like, N-terminal domain"/>
    <property type="match status" value="1"/>
</dbReference>
<dbReference type="InterPro" id="IPR036921">
    <property type="entry name" value="PurM-like_N_sf"/>
</dbReference>
<dbReference type="eggNOG" id="COG0309">
    <property type="taxonomic scope" value="Bacteria"/>
</dbReference>
<evidence type="ECO:0000259" key="2">
    <source>
        <dbReference type="Pfam" id="PF00586"/>
    </source>
</evidence>
<feature type="domain" description="PurM-like N-terminal" evidence="2">
    <location>
        <begin position="39"/>
        <end position="150"/>
    </location>
</feature>
<dbReference type="Pfam" id="PF02769">
    <property type="entry name" value="AIRS_C"/>
    <property type="match status" value="1"/>
</dbReference>
<reference evidence="4 5" key="1">
    <citation type="journal article" date="2010" name="Stand. Genomic Sci.">
        <title>Complete genome sequence of Desulfarculus baarsii type strain (2st14).</title>
        <authorList>
            <person name="Sun H."/>
            <person name="Spring S."/>
            <person name="Lapidus A."/>
            <person name="Davenport K."/>
            <person name="Del Rio T.G."/>
            <person name="Tice H."/>
            <person name="Nolan M."/>
            <person name="Copeland A."/>
            <person name="Cheng J.F."/>
            <person name="Lucas S."/>
            <person name="Tapia R."/>
            <person name="Goodwin L."/>
            <person name="Pitluck S."/>
            <person name="Ivanova N."/>
            <person name="Pagani I."/>
            <person name="Mavromatis K."/>
            <person name="Ovchinnikova G."/>
            <person name="Pati A."/>
            <person name="Chen A."/>
            <person name="Palaniappan K."/>
            <person name="Hauser L."/>
            <person name="Chang Y.J."/>
            <person name="Jeffries C.D."/>
            <person name="Detter J.C."/>
            <person name="Han C."/>
            <person name="Rohde M."/>
            <person name="Brambilla E."/>
            <person name="Goker M."/>
            <person name="Woyke T."/>
            <person name="Bristow J."/>
            <person name="Eisen J.A."/>
            <person name="Markowitz V."/>
            <person name="Hugenholtz P."/>
            <person name="Kyrpides N.C."/>
            <person name="Klenk H.P."/>
            <person name="Land M."/>
        </authorList>
    </citation>
    <scope>NUCLEOTIDE SEQUENCE [LARGE SCALE GENOMIC DNA]</scope>
    <source>
        <strain evidence="5">ATCC 33931 / DSM 2075 / LMG 7858 / VKM B-1802 / 2st14</strain>
    </source>
</reference>
<dbReference type="PIRSF" id="PIRSF005644">
    <property type="entry name" value="Hdrgns_mtr_HypE"/>
    <property type="match status" value="1"/>
</dbReference>
<dbReference type="AlphaFoldDB" id="E1QKK0"/>
<dbReference type="InterPro" id="IPR036676">
    <property type="entry name" value="PurM-like_C_sf"/>
</dbReference>
<comment type="similarity">
    <text evidence="1">Belongs to the HypE family.</text>
</comment>
<feature type="domain" description="PurM-like C-terminal" evidence="3">
    <location>
        <begin position="163"/>
        <end position="313"/>
    </location>
</feature>
<dbReference type="OrthoDB" id="9801934at2"/>
<dbReference type="KEGG" id="dbr:Deba_2739"/>
<evidence type="ECO:0000313" key="4">
    <source>
        <dbReference type="EMBL" id="ADK86093.1"/>
    </source>
</evidence>
<dbReference type="InterPro" id="IPR016188">
    <property type="entry name" value="PurM-like_N"/>
</dbReference>
<dbReference type="InterPro" id="IPR011854">
    <property type="entry name" value="HypE"/>
</dbReference>
<dbReference type="NCBIfam" id="TIGR02124">
    <property type="entry name" value="hypE"/>
    <property type="match status" value="1"/>
</dbReference>
<gene>
    <name evidence="4" type="ordered locus">Deba_2739</name>
</gene>
<dbReference type="PANTHER" id="PTHR30303">
    <property type="entry name" value="HYDROGENASE ISOENZYMES FORMATION PROTEIN HYPE"/>
    <property type="match status" value="1"/>
</dbReference>
<evidence type="ECO:0000256" key="1">
    <source>
        <dbReference type="ARBA" id="ARBA00006243"/>
    </source>
</evidence>
<keyword evidence="5" id="KW-1185">Reference proteome</keyword>
<dbReference type="InterPro" id="IPR010918">
    <property type="entry name" value="PurM-like_C_dom"/>
</dbReference>
<dbReference type="STRING" id="644282.Deba_2739"/>
<dbReference type="EMBL" id="CP002085">
    <property type="protein sequence ID" value="ADK86093.1"/>
    <property type="molecule type" value="Genomic_DNA"/>
</dbReference>
<dbReference type="Gene3D" id="3.90.650.10">
    <property type="entry name" value="PurM-like C-terminal domain"/>
    <property type="match status" value="1"/>
</dbReference>
<dbReference type="CDD" id="cd02197">
    <property type="entry name" value="HypE"/>
    <property type="match status" value="1"/>
</dbReference>
<accession>E1QKK0</accession>
<dbReference type="SUPFAM" id="SSF56042">
    <property type="entry name" value="PurM C-terminal domain-like"/>
    <property type="match status" value="1"/>
</dbReference>
<organism evidence="4 5">
    <name type="scientific">Desulfarculus baarsii (strain ATCC 33931 / DSM 2075 / LMG 7858 / VKM B-1802 / 2st14)</name>
    <dbReference type="NCBI Taxonomy" id="644282"/>
    <lineage>
        <taxon>Bacteria</taxon>
        <taxon>Pseudomonadati</taxon>
        <taxon>Thermodesulfobacteriota</taxon>
        <taxon>Desulfarculia</taxon>
        <taxon>Desulfarculales</taxon>
        <taxon>Desulfarculaceae</taxon>
        <taxon>Desulfarculus</taxon>
    </lineage>
</organism>
<dbReference type="GO" id="GO:0051604">
    <property type="term" value="P:protein maturation"/>
    <property type="evidence" value="ECO:0007669"/>
    <property type="project" value="TreeGrafter"/>
</dbReference>
<dbReference type="Pfam" id="PF00586">
    <property type="entry name" value="AIRS"/>
    <property type="match status" value="1"/>
</dbReference>